<dbReference type="InterPro" id="IPR004788">
    <property type="entry name" value="Ribose5P_isomerase_type_A"/>
</dbReference>
<evidence type="ECO:0000256" key="2">
    <source>
        <dbReference type="ARBA" id="ARBA00004988"/>
    </source>
</evidence>
<dbReference type="Proteomes" id="UP001143981">
    <property type="component" value="Unassembled WGS sequence"/>
</dbReference>
<dbReference type="GO" id="GO:0006014">
    <property type="term" value="P:D-ribose metabolic process"/>
    <property type="evidence" value="ECO:0007669"/>
    <property type="project" value="TreeGrafter"/>
</dbReference>
<dbReference type="GO" id="GO:0009052">
    <property type="term" value="P:pentose-phosphate shunt, non-oxidative branch"/>
    <property type="evidence" value="ECO:0007669"/>
    <property type="project" value="InterPro"/>
</dbReference>
<reference evidence="9" key="1">
    <citation type="submission" date="2022-07" db="EMBL/GenBank/DDBJ databases">
        <title>Phylogenomic reconstructions and comparative analyses of Kickxellomycotina fungi.</title>
        <authorList>
            <person name="Reynolds N.K."/>
            <person name="Stajich J.E."/>
            <person name="Barry K."/>
            <person name="Grigoriev I.V."/>
            <person name="Crous P."/>
            <person name="Smith M.E."/>
        </authorList>
    </citation>
    <scope>NUCLEOTIDE SEQUENCE</scope>
    <source>
        <strain evidence="9">BCRC 34381</strain>
    </source>
</reference>
<dbReference type="OrthoDB" id="1555531at2759"/>
<dbReference type="EMBL" id="JANBOI010002408">
    <property type="protein sequence ID" value="KAJ1722060.1"/>
    <property type="molecule type" value="Genomic_DNA"/>
</dbReference>
<dbReference type="SUPFAM" id="SSF75445">
    <property type="entry name" value="D-ribose-5-phosphate isomerase (RpiA), lid domain"/>
    <property type="match status" value="1"/>
</dbReference>
<evidence type="ECO:0000256" key="1">
    <source>
        <dbReference type="ARBA" id="ARBA00001713"/>
    </source>
</evidence>
<dbReference type="Pfam" id="PF06026">
    <property type="entry name" value="Rib_5-P_isom_A"/>
    <property type="match status" value="1"/>
</dbReference>
<organism evidence="9 10">
    <name type="scientific">Coemansia biformis</name>
    <dbReference type="NCBI Taxonomy" id="1286918"/>
    <lineage>
        <taxon>Eukaryota</taxon>
        <taxon>Fungi</taxon>
        <taxon>Fungi incertae sedis</taxon>
        <taxon>Zoopagomycota</taxon>
        <taxon>Kickxellomycotina</taxon>
        <taxon>Kickxellomycetes</taxon>
        <taxon>Kickxellales</taxon>
        <taxon>Kickxellaceae</taxon>
        <taxon>Coemansia</taxon>
    </lineage>
</organism>
<keyword evidence="10" id="KW-1185">Reference proteome</keyword>
<evidence type="ECO:0000313" key="9">
    <source>
        <dbReference type="EMBL" id="KAJ1722060.1"/>
    </source>
</evidence>
<name>A0A9W7XZT1_9FUNG</name>
<comment type="similarity">
    <text evidence="3">Belongs to the ribose 5-phosphate isomerase family.</text>
</comment>
<evidence type="ECO:0000256" key="6">
    <source>
        <dbReference type="ARBA" id="ARBA00023235"/>
    </source>
</evidence>
<dbReference type="NCBIfam" id="TIGR00021">
    <property type="entry name" value="rpiA"/>
    <property type="match status" value="1"/>
</dbReference>
<dbReference type="Gene3D" id="3.40.50.1360">
    <property type="match status" value="1"/>
</dbReference>
<dbReference type="FunFam" id="3.40.50.1360:FF:000001">
    <property type="entry name" value="Ribose-5-phosphate isomerase A"/>
    <property type="match status" value="1"/>
</dbReference>
<evidence type="ECO:0000256" key="5">
    <source>
        <dbReference type="ARBA" id="ARBA00019150"/>
    </source>
</evidence>
<dbReference type="CDD" id="cd01398">
    <property type="entry name" value="RPI_A"/>
    <property type="match status" value="1"/>
</dbReference>
<comment type="pathway">
    <text evidence="2">Carbohydrate degradation; pentose phosphate pathway; D-ribose 5-phosphate from D-ribulose 5-phosphate (non-oxidative stage): step 1/1.</text>
</comment>
<feature type="non-terminal residue" evidence="9">
    <location>
        <position position="1"/>
    </location>
</feature>
<accession>A0A9W7XZT1</accession>
<evidence type="ECO:0000256" key="4">
    <source>
        <dbReference type="ARBA" id="ARBA00011959"/>
    </source>
</evidence>
<evidence type="ECO:0000256" key="3">
    <source>
        <dbReference type="ARBA" id="ARBA00008088"/>
    </source>
</evidence>
<comment type="caution">
    <text evidence="9">The sequence shown here is derived from an EMBL/GenBank/DDBJ whole genome shotgun (WGS) entry which is preliminary data.</text>
</comment>
<dbReference type="Gene3D" id="3.30.70.260">
    <property type="match status" value="1"/>
</dbReference>
<evidence type="ECO:0000313" key="10">
    <source>
        <dbReference type="Proteomes" id="UP001143981"/>
    </source>
</evidence>
<dbReference type="SUPFAM" id="SSF100950">
    <property type="entry name" value="NagB/RpiA/CoA transferase-like"/>
    <property type="match status" value="1"/>
</dbReference>
<gene>
    <name evidence="9" type="primary">RKI1</name>
    <name evidence="9" type="ORF">LPJ61_005969</name>
</gene>
<dbReference type="PANTHER" id="PTHR11934">
    <property type="entry name" value="RIBOSE-5-PHOSPHATE ISOMERASE"/>
    <property type="match status" value="1"/>
</dbReference>
<evidence type="ECO:0000256" key="7">
    <source>
        <dbReference type="ARBA" id="ARBA00029734"/>
    </source>
</evidence>
<sequence>MSSGSTLGNPAKRIAAYAAVDKHVTPDVRVLGVGTGSTVVYAVERLAEMRLEGRLHPDLVCVPTSFQSNELIAAAGLRTADMNELPPVLDPEQGCYASIDVTIDGADEVDAELNVIKGGGAAHLREKVVAAASRKLVIIGDHTKDAQVLGEKWDKGVPVEVVPMAWRSIKNQLECLTPVSRARAASATEPAAAMFEFRSPVAELRQAVRKAGPVVTDNGNFVLDVRVGRIFDPLAVEQAIKMIPGVIEV</sequence>
<dbReference type="EC" id="5.3.1.6" evidence="4"/>
<keyword evidence="6 9" id="KW-0413">Isomerase</keyword>
<comment type="catalytic activity">
    <reaction evidence="1">
        <text>aldehydo-D-ribose 5-phosphate = D-ribulose 5-phosphate</text>
        <dbReference type="Rhea" id="RHEA:14657"/>
        <dbReference type="ChEBI" id="CHEBI:58121"/>
        <dbReference type="ChEBI" id="CHEBI:58273"/>
        <dbReference type="EC" id="5.3.1.6"/>
    </reaction>
</comment>
<dbReference type="PANTHER" id="PTHR11934:SF0">
    <property type="entry name" value="RIBOSE-5-PHOSPHATE ISOMERASE"/>
    <property type="match status" value="1"/>
</dbReference>
<dbReference type="AlphaFoldDB" id="A0A9W7XZT1"/>
<dbReference type="InterPro" id="IPR037171">
    <property type="entry name" value="NagB/RpiA_transferase-like"/>
</dbReference>
<dbReference type="GO" id="GO:0004751">
    <property type="term" value="F:ribose-5-phosphate isomerase activity"/>
    <property type="evidence" value="ECO:0007669"/>
    <property type="project" value="UniProtKB-EC"/>
</dbReference>
<evidence type="ECO:0000256" key="8">
    <source>
        <dbReference type="ARBA" id="ARBA00032273"/>
    </source>
</evidence>
<proteinExistence type="inferred from homology"/>
<dbReference type="GO" id="GO:0005829">
    <property type="term" value="C:cytosol"/>
    <property type="evidence" value="ECO:0007669"/>
    <property type="project" value="TreeGrafter"/>
</dbReference>
<protein>
    <recommendedName>
        <fullName evidence="5">Ribose-5-phosphate isomerase</fullName>
        <ecNumber evidence="4">5.3.1.6</ecNumber>
    </recommendedName>
    <alternativeName>
        <fullName evidence="8">D-ribose-5-phosphate ketol-isomerase</fullName>
    </alternativeName>
    <alternativeName>
        <fullName evidence="7">Phosphoriboisomerase</fullName>
    </alternativeName>
</protein>